<proteinExistence type="predicted"/>
<dbReference type="FunFam" id="1.10.8.10:FF:000005">
    <property type="entry name" value="Non-specific serine/threonine protein kinase"/>
    <property type="match status" value="1"/>
</dbReference>
<feature type="domain" description="UBA" evidence="10">
    <location>
        <begin position="1"/>
        <end position="31"/>
    </location>
</feature>
<dbReference type="GeneTree" id="ENSGT00940000159555"/>
<dbReference type="GO" id="GO:0004674">
    <property type="term" value="F:protein serine/threonine kinase activity"/>
    <property type="evidence" value="ECO:0007669"/>
    <property type="project" value="UniProtKB-KW"/>
</dbReference>
<reference evidence="11 12" key="1">
    <citation type="journal article" date="2011" name="Nature">
        <title>A high-resolution map of human evolutionary constraint using 29 mammals.</title>
        <authorList>
            <person name="Lindblad-Toh K."/>
            <person name="Garber M."/>
            <person name="Zuk O."/>
            <person name="Lin M.F."/>
            <person name="Parker B.J."/>
            <person name="Washietl S."/>
            <person name="Kheradpour P."/>
            <person name="Ernst J."/>
            <person name="Jordan G."/>
            <person name="Mauceli E."/>
            <person name="Ward L.D."/>
            <person name="Lowe C.B."/>
            <person name="Holloway A.K."/>
            <person name="Clamp M."/>
            <person name="Gnerre S."/>
            <person name="Alfoldi J."/>
            <person name="Beal K."/>
            <person name="Chang J."/>
            <person name="Clawson H."/>
            <person name="Cuff J."/>
            <person name="Di Palma F."/>
            <person name="Fitzgerald S."/>
            <person name="Flicek P."/>
            <person name="Guttman M."/>
            <person name="Hubisz M.J."/>
            <person name="Jaffe D.B."/>
            <person name="Jungreis I."/>
            <person name="Kent W.J."/>
            <person name="Kostka D."/>
            <person name="Lara M."/>
            <person name="Martins A.L."/>
            <person name="Massingham T."/>
            <person name="Moltke I."/>
            <person name="Raney B.J."/>
            <person name="Rasmussen M.D."/>
            <person name="Robinson J."/>
            <person name="Stark A."/>
            <person name="Vilella A.J."/>
            <person name="Wen J."/>
            <person name="Xie X."/>
            <person name="Zody M.C."/>
            <person name="Baldwin J."/>
            <person name="Bloom T."/>
            <person name="Chin C.W."/>
            <person name="Heiman D."/>
            <person name="Nicol R."/>
            <person name="Nusbaum C."/>
            <person name="Young S."/>
            <person name="Wilkinson J."/>
            <person name="Worley K.C."/>
            <person name="Kovar C.L."/>
            <person name="Muzny D.M."/>
            <person name="Gibbs R.A."/>
            <person name="Cree A."/>
            <person name="Dihn H.H."/>
            <person name="Fowler G."/>
            <person name="Jhangiani S."/>
            <person name="Joshi V."/>
            <person name="Lee S."/>
            <person name="Lewis L.R."/>
            <person name="Nazareth L.V."/>
            <person name="Okwuonu G."/>
            <person name="Santibanez J."/>
            <person name="Warren W.C."/>
            <person name="Mardis E.R."/>
            <person name="Weinstock G.M."/>
            <person name="Wilson R.K."/>
            <person name="Delehaunty K."/>
            <person name="Dooling D."/>
            <person name="Fronik C."/>
            <person name="Fulton L."/>
            <person name="Fulton B."/>
            <person name="Graves T."/>
            <person name="Minx P."/>
            <person name="Sodergren E."/>
            <person name="Birney E."/>
            <person name="Margulies E.H."/>
            <person name="Herrero J."/>
            <person name="Green E.D."/>
            <person name="Haussler D."/>
            <person name="Siepel A."/>
            <person name="Goldman N."/>
            <person name="Pollard K.S."/>
            <person name="Pedersen J.S."/>
            <person name="Lander E.S."/>
            <person name="Kellis M."/>
        </authorList>
    </citation>
    <scope>NUCLEOTIDE SEQUENCE [LARGE SCALE GENOMIC DNA]</scope>
    <source>
        <strain evidence="12">Thorbecke</strain>
    </source>
</reference>
<evidence type="ECO:0000313" key="12">
    <source>
        <dbReference type="Proteomes" id="UP000001811"/>
    </source>
</evidence>
<evidence type="ECO:0000256" key="3">
    <source>
        <dbReference type="ARBA" id="ARBA00022679"/>
    </source>
</evidence>
<dbReference type="HOGENOM" id="CLU_000288_157_5_1"/>
<reference evidence="11" key="3">
    <citation type="submission" date="2025-09" db="UniProtKB">
        <authorList>
            <consortium name="Ensembl"/>
        </authorList>
    </citation>
    <scope>IDENTIFICATION</scope>
    <source>
        <strain evidence="11">Thorbecke</strain>
    </source>
</reference>
<evidence type="ECO:0000256" key="8">
    <source>
        <dbReference type="ARBA" id="ARBA00048679"/>
    </source>
</evidence>
<evidence type="ECO:0000256" key="1">
    <source>
        <dbReference type="ARBA" id="ARBA00012513"/>
    </source>
</evidence>
<keyword evidence="3" id="KW-0808">Transferase</keyword>
<evidence type="ECO:0000256" key="2">
    <source>
        <dbReference type="ARBA" id="ARBA00022527"/>
    </source>
</evidence>
<dbReference type="InParanoid" id="G1TFJ2"/>
<keyword evidence="4" id="KW-0547">Nucleotide-binding</keyword>
<dbReference type="eggNOG" id="KOG0586">
    <property type="taxonomic scope" value="Eukaryota"/>
</dbReference>
<accession>G1TFJ2</accession>
<evidence type="ECO:0000256" key="9">
    <source>
        <dbReference type="SAM" id="MobiDB-lite"/>
    </source>
</evidence>
<feature type="compositionally biased region" description="Basic and acidic residues" evidence="9">
    <location>
        <begin position="108"/>
        <end position="130"/>
    </location>
</feature>
<keyword evidence="2" id="KW-0723">Serine/threonine-protein kinase</keyword>
<evidence type="ECO:0000256" key="7">
    <source>
        <dbReference type="ARBA" id="ARBA00047899"/>
    </source>
</evidence>
<evidence type="ECO:0000259" key="10">
    <source>
        <dbReference type="PROSITE" id="PS50030"/>
    </source>
</evidence>
<feature type="region of interest" description="Disordered" evidence="9">
    <location>
        <begin position="31"/>
        <end position="171"/>
    </location>
</feature>
<feature type="compositionally biased region" description="Low complexity" evidence="9">
    <location>
        <begin position="54"/>
        <end position="78"/>
    </location>
</feature>
<comment type="catalytic activity">
    <reaction evidence="8">
        <text>L-seryl-[protein] + ATP = O-phospho-L-seryl-[protein] + ADP + H(+)</text>
        <dbReference type="Rhea" id="RHEA:17989"/>
        <dbReference type="Rhea" id="RHEA-COMP:9863"/>
        <dbReference type="Rhea" id="RHEA-COMP:11604"/>
        <dbReference type="ChEBI" id="CHEBI:15378"/>
        <dbReference type="ChEBI" id="CHEBI:29999"/>
        <dbReference type="ChEBI" id="CHEBI:30616"/>
        <dbReference type="ChEBI" id="CHEBI:83421"/>
        <dbReference type="ChEBI" id="CHEBI:456216"/>
        <dbReference type="EC" id="2.7.11.1"/>
    </reaction>
</comment>
<dbReference type="Gene3D" id="1.10.8.10">
    <property type="entry name" value="DNA helicase RuvA subunit, C-terminal domain"/>
    <property type="match status" value="1"/>
</dbReference>
<dbReference type="Proteomes" id="UP000001811">
    <property type="component" value="Unplaced"/>
</dbReference>
<dbReference type="AlphaFoldDB" id="G1TFJ2"/>
<comment type="catalytic activity">
    <reaction evidence="7">
        <text>L-threonyl-[protein] + ATP = O-phospho-L-threonyl-[protein] + ADP + H(+)</text>
        <dbReference type="Rhea" id="RHEA:46608"/>
        <dbReference type="Rhea" id="RHEA-COMP:11060"/>
        <dbReference type="Rhea" id="RHEA-COMP:11605"/>
        <dbReference type="ChEBI" id="CHEBI:15378"/>
        <dbReference type="ChEBI" id="CHEBI:30013"/>
        <dbReference type="ChEBI" id="CHEBI:30616"/>
        <dbReference type="ChEBI" id="CHEBI:61977"/>
        <dbReference type="ChEBI" id="CHEBI:456216"/>
        <dbReference type="EC" id="2.7.11.1"/>
    </reaction>
</comment>
<dbReference type="EC" id="2.7.11.1" evidence="1"/>
<sequence length="232" mass="24774">MVGMGYTREEIKEALTSQKYNEVTATYLLLGRKTEEGGDRGAPGLALARVRAPSDTTNGTSSSKGSSHSKGQRGSSSTYHRQRRHSDFCGPSPAPLHPKRSPTSTGEAELKEERLAGRKGELRGRGERGHRQVQRPWGGSGWMWGRSRGQEGAGGADGDRSGPVGPRGTARGMSVSPCLGWEPLRAVRQGEVGQLGHRSGQHSQALGSSIPLGGAWPHRGRSPFCVREVSCP</sequence>
<dbReference type="SMR" id="G1TFJ2"/>
<protein>
    <recommendedName>
        <fullName evidence="1">non-specific serine/threonine protein kinase</fullName>
        <ecNumber evidence="1">2.7.11.1</ecNumber>
    </recommendedName>
</protein>
<organism evidence="11 12">
    <name type="scientific">Oryctolagus cuniculus</name>
    <name type="common">Rabbit</name>
    <dbReference type="NCBI Taxonomy" id="9986"/>
    <lineage>
        <taxon>Eukaryota</taxon>
        <taxon>Metazoa</taxon>
        <taxon>Chordata</taxon>
        <taxon>Craniata</taxon>
        <taxon>Vertebrata</taxon>
        <taxon>Euteleostomi</taxon>
        <taxon>Mammalia</taxon>
        <taxon>Eutheria</taxon>
        <taxon>Euarchontoglires</taxon>
        <taxon>Glires</taxon>
        <taxon>Lagomorpha</taxon>
        <taxon>Leporidae</taxon>
        <taxon>Oryctolagus</taxon>
    </lineage>
</organism>
<dbReference type="Bgee" id="ENSOCUG00000024723">
    <property type="expression patterns" value="Expressed in autopod skin and 18 other cell types or tissues"/>
</dbReference>
<evidence type="ECO:0000313" key="11">
    <source>
        <dbReference type="Ensembl" id="ENSOCUP00000015683.2"/>
    </source>
</evidence>
<keyword evidence="12" id="KW-1185">Reference proteome</keyword>
<name>G1TFJ2_RABIT</name>
<dbReference type="InterPro" id="IPR015940">
    <property type="entry name" value="UBA"/>
</dbReference>
<evidence type="ECO:0000256" key="5">
    <source>
        <dbReference type="ARBA" id="ARBA00022777"/>
    </source>
</evidence>
<dbReference type="GO" id="GO:0005524">
    <property type="term" value="F:ATP binding"/>
    <property type="evidence" value="ECO:0007669"/>
    <property type="project" value="UniProtKB-KW"/>
</dbReference>
<reference evidence="11" key="2">
    <citation type="submission" date="2025-08" db="UniProtKB">
        <authorList>
            <consortium name="Ensembl"/>
        </authorList>
    </citation>
    <scope>IDENTIFICATION</scope>
    <source>
        <strain evidence="11">Thorbecke</strain>
    </source>
</reference>
<keyword evidence="5" id="KW-0418">Kinase</keyword>
<dbReference type="Ensembl" id="ENSOCUT00000029435.2">
    <property type="protein sequence ID" value="ENSOCUP00000015683.2"/>
    <property type="gene ID" value="ENSOCUG00000024723.2"/>
</dbReference>
<dbReference type="PROSITE" id="PS50030">
    <property type="entry name" value="UBA"/>
    <property type="match status" value="1"/>
</dbReference>
<evidence type="ECO:0000256" key="4">
    <source>
        <dbReference type="ARBA" id="ARBA00022741"/>
    </source>
</evidence>
<dbReference type="Pfam" id="PF00627">
    <property type="entry name" value="UBA"/>
    <property type="match status" value="1"/>
</dbReference>
<evidence type="ECO:0000256" key="6">
    <source>
        <dbReference type="ARBA" id="ARBA00022840"/>
    </source>
</evidence>
<dbReference type="PaxDb" id="9986-ENSOCUP00000015683"/>
<dbReference type="STRING" id="9986.ENSOCUP00000015683"/>
<keyword evidence="6" id="KW-0067">ATP-binding</keyword>